<name>A0ABQ0LG75_MYCCL</name>
<keyword evidence="5 8" id="KW-0547">Nucleotide-binding</keyword>
<evidence type="ECO:0000313" key="9">
    <source>
        <dbReference type="EMBL" id="GAT50151.1"/>
    </source>
</evidence>
<gene>
    <name evidence="9" type="ORF">MCHLO_07424</name>
</gene>
<keyword evidence="4 8" id="KW-0808">Transferase</keyword>
<evidence type="ECO:0000256" key="1">
    <source>
        <dbReference type="ARBA" id="ARBA00001774"/>
    </source>
</evidence>
<dbReference type="InterPro" id="IPR043001">
    <property type="entry name" value="IP5_2-K_N_lobe"/>
</dbReference>
<dbReference type="Proteomes" id="UP000815677">
    <property type="component" value="Unassembled WGS sequence"/>
</dbReference>
<keyword evidence="7 8" id="KW-0067">ATP-binding</keyword>
<evidence type="ECO:0000256" key="2">
    <source>
        <dbReference type="ARBA" id="ARBA00012023"/>
    </source>
</evidence>
<dbReference type="EMBL" id="DF846308">
    <property type="protein sequence ID" value="GAT50151.1"/>
    <property type="molecule type" value="Genomic_DNA"/>
</dbReference>
<proteinExistence type="predicted"/>
<evidence type="ECO:0000256" key="7">
    <source>
        <dbReference type="ARBA" id="ARBA00022840"/>
    </source>
</evidence>
<sequence>MSLSTTTIADWVYVGEGGANIVFSYRGPRNPLLTGEVLRLCKRALSSEPSCCEDVQLQRFSASLRLLHLETVPPNHLPRELPEALAKEVEASRPVERRAKDTVDLQNPRPVLATDLVGGNIAVESKPKMGFSPFPVVSLVCDARNQDADDMHSHPRGLERAYCPLDLYSGGEDRIRTLLEALWEGWERSGGERNNLRVFLDGERLVISQKHHSFVPALDLQTLLLRTLSHLQRSLDALDIEGLAARVDLDNPGTQPTLDEWAGSIAAFVAKSRGVVDLANLLCVRM</sequence>
<dbReference type="Gene3D" id="3.30.200.110">
    <property type="entry name" value="Inositol-pentakisphosphate 2-kinase, N-lobe"/>
    <property type="match status" value="1"/>
</dbReference>
<accession>A0ABQ0LG75</accession>
<dbReference type="EC" id="2.7.1.158" evidence="2 8"/>
<evidence type="ECO:0000256" key="8">
    <source>
        <dbReference type="RuleBase" id="RU364126"/>
    </source>
</evidence>
<keyword evidence="6 8" id="KW-0418">Kinase</keyword>
<evidence type="ECO:0000256" key="6">
    <source>
        <dbReference type="ARBA" id="ARBA00022777"/>
    </source>
</evidence>
<reference evidence="9" key="1">
    <citation type="submission" date="2014-09" db="EMBL/GenBank/DDBJ databases">
        <title>Genome sequence of the luminous mushroom Mycena chlorophos for searching fungal bioluminescence genes.</title>
        <authorList>
            <person name="Tanaka Y."/>
            <person name="Kasuga D."/>
            <person name="Oba Y."/>
            <person name="Hase S."/>
            <person name="Sato K."/>
            <person name="Oba Y."/>
            <person name="Sakakibara Y."/>
        </authorList>
    </citation>
    <scope>NUCLEOTIDE SEQUENCE</scope>
</reference>
<protein>
    <recommendedName>
        <fullName evidence="3 8">Inositol-pentakisphosphate 2-kinase</fullName>
        <ecNumber evidence="2 8">2.7.1.158</ecNumber>
    </recommendedName>
</protein>
<evidence type="ECO:0000256" key="5">
    <source>
        <dbReference type="ARBA" id="ARBA00022741"/>
    </source>
</evidence>
<evidence type="ECO:0000256" key="4">
    <source>
        <dbReference type="ARBA" id="ARBA00022679"/>
    </source>
</evidence>
<evidence type="ECO:0000313" key="10">
    <source>
        <dbReference type="Proteomes" id="UP000815677"/>
    </source>
</evidence>
<dbReference type="PANTHER" id="PTHR14456">
    <property type="entry name" value="INOSITOL POLYPHOSPHATE KINASE 1"/>
    <property type="match status" value="1"/>
</dbReference>
<dbReference type="PANTHER" id="PTHR14456:SF2">
    <property type="entry name" value="INOSITOL-PENTAKISPHOSPHATE 2-KINASE"/>
    <property type="match status" value="1"/>
</dbReference>
<evidence type="ECO:0000256" key="3">
    <source>
        <dbReference type="ARBA" id="ARBA00014846"/>
    </source>
</evidence>
<comment type="catalytic activity">
    <reaction evidence="1 8">
        <text>1D-myo-inositol 1,3,4,5,6-pentakisphosphate + ATP = 1D-myo-inositol hexakisphosphate + ADP + H(+)</text>
        <dbReference type="Rhea" id="RHEA:20313"/>
        <dbReference type="ChEBI" id="CHEBI:15378"/>
        <dbReference type="ChEBI" id="CHEBI:30616"/>
        <dbReference type="ChEBI" id="CHEBI:57733"/>
        <dbReference type="ChEBI" id="CHEBI:58130"/>
        <dbReference type="ChEBI" id="CHEBI:456216"/>
        <dbReference type="EC" id="2.7.1.158"/>
    </reaction>
</comment>
<comment type="function">
    <text evidence="8">Phosphorylates Ins(1,3,4,5,6)P5 at position 2 to form Ins(1,2,3,4,5,6)P6 (InsP6 or phytate).</text>
</comment>
<keyword evidence="10" id="KW-1185">Reference proteome</keyword>
<comment type="domain">
    <text evidence="8">The EXKPK motif is conserved in inositol-pentakisphosphate 2-kinases of both family 1 and 2.</text>
</comment>
<organism evidence="9 10">
    <name type="scientific">Mycena chlorophos</name>
    <name type="common">Agaric fungus</name>
    <name type="synonym">Agaricus chlorophos</name>
    <dbReference type="NCBI Taxonomy" id="658473"/>
    <lineage>
        <taxon>Eukaryota</taxon>
        <taxon>Fungi</taxon>
        <taxon>Dikarya</taxon>
        <taxon>Basidiomycota</taxon>
        <taxon>Agaricomycotina</taxon>
        <taxon>Agaricomycetes</taxon>
        <taxon>Agaricomycetidae</taxon>
        <taxon>Agaricales</taxon>
        <taxon>Marasmiineae</taxon>
        <taxon>Mycenaceae</taxon>
        <taxon>Mycena</taxon>
    </lineage>
</organism>
<dbReference type="InterPro" id="IPR009286">
    <property type="entry name" value="Ins_P5_2-kin"/>
</dbReference>
<dbReference type="Pfam" id="PF06090">
    <property type="entry name" value="Ins_P5_2-kin"/>
    <property type="match status" value="1"/>
</dbReference>